<sequence>MRLASRPYSIFLLALFALLLSACSGGKPESAIEDFYRAAAKGDVETATEQISFAQVPAAQMVQAKGKVQMIVGEMQNRIKANDGLDKIEMDQVTVDEAGKTAQVRARIKYKNGKDQTQVHKLVNEDGTWKILLK</sequence>
<reference evidence="3 4" key="1">
    <citation type="journal article" date="2019" name="Int. J. Syst. Evol. Microbiol.">
        <title>The Global Catalogue of Microorganisms (GCM) 10K type strain sequencing project: providing services to taxonomists for standard genome sequencing and annotation.</title>
        <authorList>
            <consortium name="The Broad Institute Genomics Platform"/>
            <consortium name="The Broad Institute Genome Sequencing Center for Infectious Disease"/>
            <person name="Wu L."/>
            <person name="Ma J."/>
        </authorList>
    </citation>
    <scope>NUCLEOTIDE SEQUENCE [LARGE SCALE GENOMIC DNA]</scope>
    <source>
        <strain evidence="3 4">JCM 14330</strain>
    </source>
</reference>
<dbReference type="Gene3D" id="3.10.450.50">
    <property type="match status" value="1"/>
</dbReference>
<feature type="signal peptide" evidence="1">
    <location>
        <begin position="1"/>
        <end position="22"/>
    </location>
</feature>
<dbReference type="InterPro" id="IPR024267">
    <property type="entry name" value="DUF4878"/>
</dbReference>
<name>A0ABN1C206_9BURK</name>
<keyword evidence="1" id="KW-0732">Signal</keyword>
<dbReference type="PROSITE" id="PS51257">
    <property type="entry name" value="PROKAR_LIPOPROTEIN"/>
    <property type="match status" value="1"/>
</dbReference>
<evidence type="ECO:0000259" key="2">
    <source>
        <dbReference type="Pfam" id="PF12870"/>
    </source>
</evidence>
<accession>A0ABN1C206</accession>
<proteinExistence type="predicted"/>
<organism evidence="3 4">
    <name type="scientific">Pigmentiphaga daeguensis</name>
    <dbReference type="NCBI Taxonomy" id="414049"/>
    <lineage>
        <taxon>Bacteria</taxon>
        <taxon>Pseudomonadati</taxon>
        <taxon>Pseudomonadota</taxon>
        <taxon>Betaproteobacteria</taxon>
        <taxon>Burkholderiales</taxon>
        <taxon>Alcaligenaceae</taxon>
        <taxon>Pigmentiphaga</taxon>
    </lineage>
</organism>
<dbReference type="EMBL" id="BAAAEN010000010">
    <property type="protein sequence ID" value="GAA0509937.1"/>
    <property type="molecule type" value="Genomic_DNA"/>
</dbReference>
<evidence type="ECO:0000313" key="4">
    <source>
        <dbReference type="Proteomes" id="UP001501706"/>
    </source>
</evidence>
<keyword evidence="4" id="KW-1185">Reference proteome</keyword>
<evidence type="ECO:0000256" key="1">
    <source>
        <dbReference type="SAM" id="SignalP"/>
    </source>
</evidence>
<dbReference type="Proteomes" id="UP001501706">
    <property type="component" value="Unassembled WGS sequence"/>
</dbReference>
<evidence type="ECO:0000313" key="3">
    <source>
        <dbReference type="EMBL" id="GAA0509937.1"/>
    </source>
</evidence>
<dbReference type="RefSeq" id="WP_087839053.1">
    <property type="nucleotide sequence ID" value="NZ_BAAAEN010000010.1"/>
</dbReference>
<protein>
    <recommendedName>
        <fullName evidence="2">DUF4878 domain-containing protein</fullName>
    </recommendedName>
</protein>
<feature type="chain" id="PRO_5045080908" description="DUF4878 domain-containing protein" evidence="1">
    <location>
        <begin position="23"/>
        <end position="134"/>
    </location>
</feature>
<dbReference type="Pfam" id="PF12870">
    <property type="entry name" value="DUF4878"/>
    <property type="match status" value="1"/>
</dbReference>
<feature type="domain" description="DUF4878" evidence="2">
    <location>
        <begin position="22"/>
        <end position="131"/>
    </location>
</feature>
<comment type="caution">
    <text evidence="3">The sequence shown here is derived from an EMBL/GenBank/DDBJ whole genome shotgun (WGS) entry which is preliminary data.</text>
</comment>
<gene>
    <name evidence="3" type="ORF">GCM10009097_28860</name>
</gene>